<dbReference type="Proteomes" id="UP000693981">
    <property type="component" value="Unassembled WGS sequence"/>
</dbReference>
<feature type="signal peptide" evidence="1">
    <location>
        <begin position="1"/>
        <end position="27"/>
    </location>
</feature>
<evidence type="ECO:0000313" key="3">
    <source>
        <dbReference type="Proteomes" id="UP000693981"/>
    </source>
</evidence>
<feature type="chain" id="PRO_5035917300" evidence="1">
    <location>
        <begin position="28"/>
        <end position="197"/>
    </location>
</feature>
<dbReference type="AlphaFoldDB" id="A0A8T1WTE0"/>
<comment type="caution">
    <text evidence="2">The sequence shown here is derived from an EMBL/GenBank/DDBJ whole genome shotgun (WGS) entry which is preliminary data.</text>
</comment>
<keyword evidence="3" id="KW-1185">Reference proteome</keyword>
<reference evidence="2" key="1">
    <citation type="submission" date="2021-02" db="EMBL/GenBank/DDBJ databases">
        <authorList>
            <person name="Palmer J.M."/>
        </authorList>
    </citation>
    <scope>NUCLEOTIDE SEQUENCE</scope>
    <source>
        <strain evidence="2">SCRP23</strain>
    </source>
</reference>
<gene>
    <name evidence="2" type="primary">TXNRD3_4</name>
    <name evidence="2" type="ORF">PHYBOEH_004366</name>
</gene>
<name>A0A8T1WTE0_9STRA</name>
<organism evidence="2 3">
    <name type="scientific">Phytophthora boehmeriae</name>
    <dbReference type="NCBI Taxonomy" id="109152"/>
    <lineage>
        <taxon>Eukaryota</taxon>
        <taxon>Sar</taxon>
        <taxon>Stramenopiles</taxon>
        <taxon>Oomycota</taxon>
        <taxon>Peronosporomycetes</taxon>
        <taxon>Peronosporales</taxon>
        <taxon>Peronosporaceae</taxon>
        <taxon>Phytophthora</taxon>
    </lineage>
</organism>
<protein>
    <submittedName>
        <fullName evidence="2">Thioredoxin reductase</fullName>
    </submittedName>
</protein>
<evidence type="ECO:0000313" key="2">
    <source>
        <dbReference type="EMBL" id="KAG7395039.1"/>
    </source>
</evidence>
<evidence type="ECO:0000256" key="1">
    <source>
        <dbReference type="SAM" id="SignalP"/>
    </source>
</evidence>
<sequence>MAPSFASTIAVAAALSSAAVLAPTADAHQIVLLPEPQWKTDNKDIKYNPLAFLEGQGFATQEDFNAWRRDNGYKTLRAFMDTAKYQVTEGADYFCGWTDPNGTPQPIPEGGAMRSTGYTHDGPCEVWIDNTRVLESGNCHETITGKDYTIDYSACQGTCTLRWYWLGVRFLKNSYSWQVYKACIPLTSGPQQQRLRM</sequence>
<dbReference type="EMBL" id="JAGDFL010000230">
    <property type="protein sequence ID" value="KAG7395039.1"/>
    <property type="molecule type" value="Genomic_DNA"/>
</dbReference>
<keyword evidence="1" id="KW-0732">Signal</keyword>
<proteinExistence type="predicted"/>
<dbReference type="OrthoDB" id="104174at2759"/>
<accession>A0A8T1WTE0</accession>